<dbReference type="Proteomes" id="UP001142372">
    <property type="component" value="Unassembled WGS sequence"/>
</dbReference>
<dbReference type="GO" id="GO:0005886">
    <property type="term" value="C:plasma membrane"/>
    <property type="evidence" value="ECO:0007669"/>
    <property type="project" value="TreeGrafter"/>
</dbReference>
<dbReference type="InterPro" id="IPR008523">
    <property type="entry name" value="DUF805"/>
</dbReference>
<keyword evidence="1" id="KW-0472">Membrane</keyword>
<evidence type="ECO:0008006" key="4">
    <source>
        <dbReference type="Google" id="ProtNLM"/>
    </source>
</evidence>
<organism evidence="2 3">
    <name type="scientific">Leifsonia poae</name>
    <dbReference type="NCBI Taxonomy" id="110933"/>
    <lineage>
        <taxon>Bacteria</taxon>
        <taxon>Bacillati</taxon>
        <taxon>Actinomycetota</taxon>
        <taxon>Actinomycetes</taxon>
        <taxon>Micrococcales</taxon>
        <taxon>Microbacteriaceae</taxon>
        <taxon>Leifsonia</taxon>
    </lineage>
</organism>
<keyword evidence="3" id="KW-1185">Reference proteome</keyword>
<gene>
    <name evidence="2" type="ORF">GCM10017584_25400</name>
</gene>
<sequence>MSFGEAIQTVFRKYAEFTGRASRPEFWWWALFNLLVTSALNLFNVIQIGDNAYLGSLLSGLWSIGVLLPNLAVAVRRLRDAGYGWGHIFWLLVPIAGIIVLIIFWAQPSKQPVGVPSTPPPPPAPAAA</sequence>
<feature type="transmembrane region" description="Helical" evidence="1">
    <location>
        <begin position="52"/>
        <end position="75"/>
    </location>
</feature>
<dbReference type="RefSeq" id="WP_271177619.1">
    <property type="nucleotide sequence ID" value="NZ_BAAAJO010000002.1"/>
</dbReference>
<protein>
    <recommendedName>
        <fullName evidence="4">DUF805 domain-containing protein</fullName>
    </recommendedName>
</protein>
<evidence type="ECO:0000313" key="3">
    <source>
        <dbReference type="Proteomes" id="UP001142372"/>
    </source>
</evidence>
<dbReference type="AlphaFoldDB" id="A0A9W6M0K7"/>
<keyword evidence="1" id="KW-1133">Transmembrane helix</keyword>
<accession>A0A9W6M0K7</accession>
<reference evidence="2" key="1">
    <citation type="journal article" date="2014" name="Int. J. Syst. Evol. Microbiol.">
        <title>Complete genome sequence of Corynebacterium casei LMG S-19264T (=DSM 44701T), isolated from a smear-ripened cheese.</title>
        <authorList>
            <consortium name="US DOE Joint Genome Institute (JGI-PGF)"/>
            <person name="Walter F."/>
            <person name="Albersmeier A."/>
            <person name="Kalinowski J."/>
            <person name="Ruckert C."/>
        </authorList>
    </citation>
    <scope>NUCLEOTIDE SEQUENCE</scope>
    <source>
        <strain evidence="2">VKM Ac-1401</strain>
    </source>
</reference>
<keyword evidence="1" id="KW-0812">Transmembrane</keyword>
<name>A0A9W6M0K7_9MICO</name>
<evidence type="ECO:0000313" key="2">
    <source>
        <dbReference type="EMBL" id="GLJ76966.1"/>
    </source>
</evidence>
<reference evidence="2" key="2">
    <citation type="submission" date="2023-01" db="EMBL/GenBank/DDBJ databases">
        <authorList>
            <person name="Sun Q."/>
            <person name="Evtushenko L."/>
        </authorList>
    </citation>
    <scope>NUCLEOTIDE SEQUENCE</scope>
    <source>
        <strain evidence="2">VKM Ac-1401</strain>
    </source>
</reference>
<dbReference type="Pfam" id="PF05656">
    <property type="entry name" value="DUF805"/>
    <property type="match status" value="1"/>
</dbReference>
<dbReference type="PANTHER" id="PTHR34980:SF2">
    <property type="entry name" value="INNER MEMBRANE PROTEIN YHAH-RELATED"/>
    <property type="match status" value="1"/>
</dbReference>
<comment type="caution">
    <text evidence="2">The sequence shown here is derived from an EMBL/GenBank/DDBJ whole genome shotgun (WGS) entry which is preliminary data.</text>
</comment>
<feature type="transmembrane region" description="Helical" evidence="1">
    <location>
        <begin position="87"/>
        <end position="106"/>
    </location>
</feature>
<evidence type="ECO:0000256" key="1">
    <source>
        <dbReference type="SAM" id="Phobius"/>
    </source>
</evidence>
<feature type="transmembrane region" description="Helical" evidence="1">
    <location>
        <begin position="26"/>
        <end position="46"/>
    </location>
</feature>
<dbReference type="PANTHER" id="PTHR34980">
    <property type="entry name" value="INNER MEMBRANE PROTEIN-RELATED-RELATED"/>
    <property type="match status" value="1"/>
</dbReference>
<dbReference type="EMBL" id="BSEN01000012">
    <property type="protein sequence ID" value="GLJ76966.1"/>
    <property type="molecule type" value="Genomic_DNA"/>
</dbReference>
<proteinExistence type="predicted"/>